<gene>
    <name evidence="1" type="ORF">CEPIT_LOCUS27510</name>
</gene>
<dbReference type="EMBL" id="CAMAPF010000942">
    <property type="protein sequence ID" value="CAH9126405.1"/>
    <property type="molecule type" value="Genomic_DNA"/>
</dbReference>
<dbReference type="AlphaFoldDB" id="A0AAV0ET50"/>
<name>A0AAV0ET50_9ASTE</name>
<evidence type="ECO:0000313" key="2">
    <source>
        <dbReference type="Proteomes" id="UP001152523"/>
    </source>
</evidence>
<proteinExistence type="predicted"/>
<protein>
    <submittedName>
        <fullName evidence="1">Uncharacterized protein</fullName>
    </submittedName>
</protein>
<sequence>MLLLEEECCPIALYNCWWLVKKSFCIGLRRRRRCTSKKAKEIRAKTCYYDERDTASSVHREVDGFLEEKEDVFQRSSALNNSSQAVCLLSSNGLLSTNKRSVTHYCTTCSQLTCIEVVRNCTELYSVKKVICVCSIIIIFGAN</sequence>
<dbReference type="Proteomes" id="UP001152523">
    <property type="component" value="Unassembled WGS sequence"/>
</dbReference>
<evidence type="ECO:0000313" key="1">
    <source>
        <dbReference type="EMBL" id="CAH9126405.1"/>
    </source>
</evidence>
<accession>A0AAV0ET50</accession>
<organism evidence="1 2">
    <name type="scientific">Cuscuta epithymum</name>
    <dbReference type="NCBI Taxonomy" id="186058"/>
    <lineage>
        <taxon>Eukaryota</taxon>
        <taxon>Viridiplantae</taxon>
        <taxon>Streptophyta</taxon>
        <taxon>Embryophyta</taxon>
        <taxon>Tracheophyta</taxon>
        <taxon>Spermatophyta</taxon>
        <taxon>Magnoliopsida</taxon>
        <taxon>eudicotyledons</taxon>
        <taxon>Gunneridae</taxon>
        <taxon>Pentapetalae</taxon>
        <taxon>asterids</taxon>
        <taxon>lamiids</taxon>
        <taxon>Solanales</taxon>
        <taxon>Convolvulaceae</taxon>
        <taxon>Cuscuteae</taxon>
        <taxon>Cuscuta</taxon>
        <taxon>Cuscuta subgen. Cuscuta</taxon>
    </lineage>
</organism>
<comment type="caution">
    <text evidence="1">The sequence shown here is derived from an EMBL/GenBank/DDBJ whole genome shotgun (WGS) entry which is preliminary data.</text>
</comment>
<keyword evidence="2" id="KW-1185">Reference proteome</keyword>
<reference evidence="1" key="1">
    <citation type="submission" date="2022-07" db="EMBL/GenBank/DDBJ databases">
        <authorList>
            <person name="Macas J."/>
            <person name="Novak P."/>
            <person name="Neumann P."/>
        </authorList>
    </citation>
    <scope>NUCLEOTIDE SEQUENCE</scope>
</reference>